<protein>
    <submittedName>
        <fullName evidence="1">Uncharacterized protein</fullName>
    </submittedName>
</protein>
<sequence>MNHDSDDAITAVPTRYAEQISVADFEREALEFTEQEVKRLNAAVRLQPKLGARSDFFQDVKNVAKGLPLFLGKHTRFIYDEQDDIVAAVDVTQEALNRGPLVRTVVESEEVYCDDEDDEDITYFFAKQNEKMDVSIAEVDIKMDVGIAEVDTIMEDVEMNMAAVTID</sequence>
<name>A0A976FJA4_BRELC</name>
<dbReference type="Proteomes" id="UP000294530">
    <property type="component" value="Unassembled WGS sequence"/>
</dbReference>
<dbReference type="GeneID" id="94351710"/>
<dbReference type="RefSeq" id="XP_067817332.1">
    <property type="nucleotide sequence ID" value="XM_067966039.1"/>
</dbReference>
<keyword evidence="2" id="KW-1185">Reference proteome</keyword>
<proteinExistence type="predicted"/>
<comment type="caution">
    <text evidence="1">The sequence shown here is derived from an EMBL/GenBank/DDBJ whole genome shotgun (WGS) entry which is preliminary data.</text>
</comment>
<dbReference type="KEGG" id="blac:94351710"/>
<organism evidence="1 2">
    <name type="scientific">Bremia lactucae</name>
    <name type="common">Lettuce downy mildew</name>
    <dbReference type="NCBI Taxonomy" id="4779"/>
    <lineage>
        <taxon>Eukaryota</taxon>
        <taxon>Sar</taxon>
        <taxon>Stramenopiles</taxon>
        <taxon>Oomycota</taxon>
        <taxon>Peronosporomycetes</taxon>
        <taxon>Peronosporales</taxon>
        <taxon>Peronosporaceae</taxon>
        <taxon>Bremia</taxon>
    </lineage>
</organism>
<dbReference type="OrthoDB" id="162989at2759"/>
<dbReference type="EMBL" id="SHOA02000013">
    <property type="protein sequence ID" value="TDH67833.1"/>
    <property type="molecule type" value="Genomic_DNA"/>
</dbReference>
<gene>
    <name evidence="1" type="ORF">CCR75_007984</name>
</gene>
<reference evidence="1 2" key="1">
    <citation type="journal article" date="2021" name="Genome Biol.">
        <title>AFLAP: assembly-free linkage analysis pipeline using k-mers from genome sequencing data.</title>
        <authorList>
            <person name="Fletcher K."/>
            <person name="Zhang L."/>
            <person name="Gil J."/>
            <person name="Han R."/>
            <person name="Cavanaugh K."/>
            <person name="Michelmore R."/>
        </authorList>
    </citation>
    <scope>NUCLEOTIDE SEQUENCE [LARGE SCALE GENOMIC DNA]</scope>
    <source>
        <strain evidence="1 2">SF5</strain>
    </source>
</reference>
<accession>A0A976FJA4</accession>
<dbReference type="AlphaFoldDB" id="A0A976FJA4"/>
<evidence type="ECO:0000313" key="2">
    <source>
        <dbReference type="Proteomes" id="UP000294530"/>
    </source>
</evidence>
<evidence type="ECO:0000313" key="1">
    <source>
        <dbReference type="EMBL" id="TDH67833.1"/>
    </source>
</evidence>